<name>A0A967C263_9PROT</name>
<organism evidence="2 3">
    <name type="scientific">Pelagibius litoralis</name>
    <dbReference type="NCBI Taxonomy" id="374515"/>
    <lineage>
        <taxon>Bacteria</taxon>
        <taxon>Pseudomonadati</taxon>
        <taxon>Pseudomonadota</taxon>
        <taxon>Alphaproteobacteria</taxon>
        <taxon>Rhodospirillales</taxon>
        <taxon>Rhodovibrionaceae</taxon>
        <taxon>Pelagibius</taxon>
    </lineage>
</organism>
<evidence type="ECO:0000313" key="3">
    <source>
        <dbReference type="Proteomes" id="UP000761264"/>
    </source>
</evidence>
<dbReference type="RefSeq" id="WP_167221958.1">
    <property type="nucleotide sequence ID" value="NZ_JAAQPH010000003.1"/>
</dbReference>
<keyword evidence="3" id="KW-1185">Reference proteome</keyword>
<evidence type="ECO:0000256" key="1">
    <source>
        <dbReference type="SAM" id="MobiDB-lite"/>
    </source>
</evidence>
<gene>
    <name evidence="2" type="ORF">HBA54_04845</name>
</gene>
<sequence>MASLEERMNAARAGGGGSAPPVGPQTLEQRIEAARQETARSREPEDGIVLRTDRPLLDRAKDFAGGVADAFEGQSEFDLPELGTVFGNRTMLGGVANPSDRTGKQYPLDQRAKMETVVSGLALARDPQGQINIIREQFPEARFSEDRFGNPIVRIGDERFYVNRSGFSGQDARGLIAEGGILAGTMNPAARAGGVVAGGIGRLTGAGAGGFAGSVVQDLAARGAGSGQQVDLGRAAMTGATGMGFEGALMALQRIPGLRAVFGSPALYRQGSGLTDRGRNILRDSGINPDEISPAMADQLSAIARQTDDVAAAARQAEAQTLPNPVSLTGAQAARNPTAMALEGEAKKGVLGQEAQSLLLDTQAQQQAALRGNIPAIQSRLSGGQAQVAQPGQGAAGVQDSLVAQREAARRGVDQAYDTARAASETAPAFFGGQAVSDLGRTMRQAVQSYDPQQFANMANLLKSFDQITKAAPGTRVSGVNLNALEAWRRRATTSAGGAASKQEAAGIRAMIRQYDDALEGQLKDALLSGDEATIQLWKTARSARSRFGQIFEQDDVVKELTAPMRDGSRRLAVGPDDAVNYVFGRSGIGAKKGLERDLVKLRDTLGPDSAEWNAIREEAFLRLFRNQPSLEAGGVFNAQAFSKELTKALTDSSAAMRVLFSNQEKALMRTLSRTAINMNTTPAIAANANPSGTAFAARLTDAFGPLGRRVQGYVANVLAGSRRGAAMRELTRSTAGNIPRLPSPGVPGLGGAVGATAVDRLPEEKPPPLTLRDLGAPRR</sequence>
<proteinExistence type="predicted"/>
<feature type="region of interest" description="Disordered" evidence="1">
    <location>
        <begin position="1"/>
        <end position="46"/>
    </location>
</feature>
<dbReference type="EMBL" id="JAAQPH010000003">
    <property type="protein sequence ID" value="NIA67913.1"/>
    <property type="molecule type" value="Genomic_DNA"/>
</dbReference>
<accession>A0A967C263</accession>
<reference evidence="2" key="1">
    <citation type="submission" date="2020-03" db="EMBL/GenBank/DDBJ databases">
        <title>Genome of Pelagibius litoralis DSM 21314T.</title>
        <authorList>
            <person name="Wang G."/>
        </authorList>
    </citation>
    <scope>NUCLEOTIDE SEQUENCE</scope>
    <source>
        <strain evidence="2">DSM 21314</strain>
    </source>
</reference>
<dbReference type="AlphaFoldDB" id="A0A967C263"/>
<protein>
    <submittedName>
        <fullName evidence="2">Uncharacterized protein</fullName>
    </submittedName>
</protein>
<comment type="caution">
    <text evidence="2">The sequence shown here is derived from an EMBL/GenBank/DDBJ whole genome shotgun (WGS) entry which is preliminary data.</text>
</comment>
<dbReference type="Proteomes" id="UP000761264">
    <property type="component" value="Unassembled WGS sequence"/>
</dbReference>
<evidence type="ECO:0000313" key="2">
    <source>
        <dbReference type="EMBL" id="NIA67913.1"/>
    </source>
</evidence>
<feature type="compositionally biased region" description="Basic and acidic residues" evidence="1">
    <location>
        <begin position="29"/>
        <end position="45"/>
    </location>
</feature>
<feature type="region of interest" description="Disordered" evidence="1">
    <location>
        <begin position="736"/>
        <end position="780"/>
    </location>
</feature>